<accession>A0A485M720</accession>
<proteinExistence type="predicted"/>
<dbReference type="EMBL" id="CAADRM010000145">
    <property type="protein sequence ID" value="VFU18165.1"/>
    <property type="molecule type" value="Genomic_DNA"/>
</dbReference>
<organism evidence="1">
    <name type="scientific">anaerobic digester metagenome</name>
    <dbReference type="NCBI Taxonomy" id="1263854"/>
    <lineage>
        <taxon>unclassified sequences</taxon>
        <taxon>metagenomes</taxon>
        <taxon>ecological metagenomes</taxon>
    </lineage>
</organism>
<sequence>MAISGKYGNVSIPHVGDNEPVFILRAQDKLALAAIEMYKILAETSDADVASRLDDQIETFRRWGGRRKTPD</sequence>
<protein>
    <submittedName>
        <fullName evidence="1">Uncharacterized protein</fullName>
    </submittedName>
</protein>
<gene>
    <name evidence="1" type="ORF">SCFA_780006</name>
</gene>
<name>A0A485M720_9ZZZZ</name>
<evidence type="ECO:0000313" key="1">
    <source>
        <dbReference type="EMBL" id="VFU18165.1"/>
    </source>
</evidence>
<dbReference type="AlphaFoldDB" id="A0A485M720"/>
<reference evidence="1" key="1">
    <citation type="submission" date="2019-03" db="EMBL/GenBank/DDBJ databases">
        <authorList>
            <person name="Hao L."/>
        </authorList>
    </citation>
    <scope>NUCLEOTIDE SEQUENCE</scope>
</reference>